<dbReference type="EMBL" id="KV428180">
    <property type="protein sequence ID" value="KZT34455.1"/>
    <property type="molecule type" value="Genomic_DNA"/>
</dbReference>
<organism evidence="1 2">
    <name type="scientific">Sistotremastrum suecicum HHB10207 ss-3</name>
    <dbReference type="NCBI Taxonomy" id="1314776"/>
    <lineage>
        <taxon>Eukaryota</taxon>
        <taxon>Fungi</taxon>
        <taxon>Dikarya</taxon>
        <taxon>Basidiomycota</taxon>
        <taxon>Agaricomycotina</taxon>
        <taxon>Agaricomycetes</taxon>
        <taxon>Sistotremastrales</taxon>
        <taxon>Sistotremastraceae</taxon>
        <taxon>Sistotremastrum</taxon>
    </lineage>
</organism>
<evidence type="ECO:0000313" key="1">
    <source>
        <dbReference type="EMBL" id="KZT34455.1"/>
    </source>
</evidence>
<protein>
    <submittedName>
        <fullName evidence="1">Uncharacterized protein</fullName>
    </submittedName>
</protein>
<evidence type="ECO:0000313" key="2">
    <source>
        <dbReference type="Proteomes" id="UP000076798"/>
    </source>
</evidence>
<gene>
    <name evidence="1" type="ORF">SISSUDRAFT_274795</name>
</gene>
<name>A0A165ZML0_9AGAM</name>
<dbReference type="AlphaFoldDB" id="A0A165ZML0"/>
<sequence>MSHPMSPCPHLSHLCTTVLFSCPCPLTHPKWSKSYSNSALPCPQDLREQRTVCDVKASIYRRITIHKYIHGIFTDPNYSKH</sequence>
<reference evidence="1 2" key="1">
    <citation type="journal article" date="2016" name="Mol. Biol. Evol.">
        <title>Comparative Genomics of Early-Diverging Mushroom-Forming Fungi Provides Insights into the Origins of Lignocellulose Decay Capabilities.</title>
        <authorList>
            <person name="Nagy L.G."/>
            <person name="Riley R."/>
            <person name="Tritt A."/>
            <person name="Adam C."/>
            <person name="Daum C."/>
            <person name="Floudas D."/>
            <person name="Sun H."/>
            <person name="Yadav J.S."/>
            <person name="Pangilinan J."/>
            <person name="Larsson K.H."/>
            <person name="Matsuura K."/>
            <person name="Barry K."/>
            <person name="Labutti K."/>
            <person name="Kuo R."/>
            <person name="Ohm R.A."/>
            <person name="Bhattacharya S.S."/>
            <person name="Shirouzu T."/>
            <person name="Yoshinaga Y."/>
            <person name="Martin F.M."/>
            <person name="Grigoriev I.V."/>
            <person name="Hibbett D.S."/>
        </authorList>
    </citation>
    <scope>NUCLEOTIDE SEQUENCE [LARGE SCALE GENOMIC DNA]</scope>
    <source>
        <strain evidence="1 2">HHB10207 ss-3</strain>
    </source>
</reference>
<accession>A0A165ZML0</accession>
<dbReference type="Proteomes" id="UP000076798">
    <property type="component" value="Unassembled WGS sequence"/>
</dbReference>
<proteinExistence type="predicted"/>
<keyword evidence="2" id="KW-1185">Reference proteome</keyword>